<dbReference type="PANTHER" id="PTHR43201">
    <property type="entry name" value="ACYL-COA SYNTHETASE"/>
    <property type="match status" value="1"/>
</dbReference>
<feature type="domain" description="AMP-dependent synthetase/ligase" evidence="2">
    <location>
        <begin position="102"/>
        <end position="290"/>
    </location>
</feature>
<comment type="similarity">
    <text evidence="1">Belongs to the ATP-dependent AMP-binding enzyme family.</text>
</comment>
<dbReference type="SUPFAM" id="SSF56801">
    <property type="entry name" value="Acetyl-CoA synthetase-like"/>
    <property type="match status" value="1"/>
</dbReference>
<dbReference type="Proteomes" id="UP000028878">
    <property type="component" value="Unassembled WGS sequence"/>
</dbReference>
<reference evidence="4" key="2">
    <citation type="submission" date="2014-11" db="EMBL/GenBank/DDBJ databases">
        <title>Draft genome sequence of Hydrogenophaga intermedia S1.</title>
        <authorList>
            <person name="Gan H.M."/>
            <person name="Chew T.H."/>
            <person name="Stolz A."/>
        </authorList>
    </citation>
    <scope>NUCLEOTIDE SEQUENCE [LARGE SCALE GENOMIC DNA]</scope>
    <source>
        <strain evidence="4">S1</strain>
    </source>
</reference>
<dbReference type="Gene3D" id="3.30.300.30">
    <property type="match status" value="1"/>
</dbReference>
<evidence type="ECO:0000313" key="3">
    <source>
        <dbReference type="EMBL" id="CDN87918.1"/>
    </source>
</evidence>
<organism evidence="3 4">
    <name type="scientific">Hydrogenophaga intermedia</name>
    <dbReference type="NCBI Taxonomy" id="65786"/>
    <lineage>
        <taxon>Bacteria</taxon>
        <taxon>Pseudomonadati</taxon>
        <taxon>Pseudomonadota</taxon>
        <taxon>Betaproteobacteria</taxon>
        <taxon>Burkholderiales</taxon>
        <taxon>Comamonadaceae</taxon>
        <taxon>Hydrogenophaga</taxon>
    </lineage>
</organism>
<evidence type="ECO:0000256" key="1">
    <source>
        <dbReference type="ARBA" id="ARBA00006432"/>
    </source>
</evidence>
<dbReference type="GO" id="GO:0031956">
    <property type="term" value="F:medium-chain fatty acid-CoA ligase activity"/>
    <property type="evidence" value="ECO:0007669"/>
    <property type="project" value="TreeGrafter"/>
</dbReference>
<evidence type="ECO:0000313" key="4">
    <source>
        <dbReference type="Proteomes" id="UP000028878"/>
    </source>
</evidence>
<dbReference type="Gene3D" id="3.40.50.12780">
    <property type="entry name" value="N-terminal domain of ligase-like"/>
    <property type="match status" value="1"/>
</dbReference>
<reference evidence="4" key="1">
    <citation type="submission" date="2014-02" db="EMBL/GenBank/DDBJ databases">
        <authorList>
            <person name="Gan H."/>
        </authorList>
    </citation>
    <scope>NUCLEOTIDE SEQUENCE [LARGE SCALE GENOMIC DNA]</scope>
    <source>
        <strain evidence="4">S1</strain>
    </source>
</reference>
<accession>A0A1L1PD51</accession>
<dbReference type="AlphaFoldDB" id="A0A1L1PD51"/>
<sequence>MSRSALITSHALDAVFAWCPDGPVRVGEFLADAAAFAERLPASGDLVNLCEDRYRFAVGFAAGLLRGRVSLQPSSLAPQSLRQLAQDHPGALCLTDDSADTPDPTQAAGLPALRVPARPGAGRAPITEMPLIDDQRVVAVLFTSGSTGRPQPHHKHWGNLVRNGQAEAAALGLDREPHVLVGTVPIQHSYGFESTFLLALHGGCSFWSGKPFFAQDIDDALAAVPGPRLLVTTPFHLANWLAAPAHAVKPQRLLSATAPLAEGLAQQAETACGAELHEIYGSTESSALASRRTVSGPAWTLLPGTRLRFSGDVASAEGGHVEGRVPLADLIEPLADGRFLLHGRHADLINIAGKRSSLSYLNRQLAGLEGVVDAAFFLPDEPTGTGNAAAVTRLVAFAVAPGRNAADLLAELRERVDAIFLPRPLVLLPALPRNDTGKLTRDALAALYRQEVLNGRS</sequence>
<dbReference type="EMBL" id="CCAE010000016">
    <property type="protein sequence ID" value="CDN87918.1"/>
    <property type="molecule type" value="Genomic_DNA"/>
</dbReference>
<dbReference type="InterPro" id="IPR042099">
    <property type="entry name" value="ANL_N_sf"/>
</dbReference>
<protein>
    <submittedName>
        <fullName evidence="3">AMP-dependent synthetase/ligase</fullName>
    </submittedName>
</protein>
<dbReference type="Pfam" id="PF00501">
    <property type="entry name" value="AMP-binding"/>
    <property type="match status" value="1"/>
</dbReference>
<keyword evidence="3" id="KW-0436">Ligase</keyword>
<dbReference type="InterPro" id="IPR045851">
    <property type="entry name" value="AMP-bd_C_sf"/>
</dbReference>
<dbReference type="GO" id="GO:0006631">
    <property type="term" value="P:fatty acid metabolic process"/>
    <property type="evidence" value="ECO:0007669"/>
    <property type="project" value="TreeGrafter"/>
</dbReference>
<evidence type="ECO:0000259" key="2">
    <source>
        <dbReference type="Pfam" id="PF00501"/>
    </source>
</evidence>
<proteinExistence type="inferred from homology"/>
<dbReference type="PANTHER" id="PTHR43201:SF8">
    <property type="entry name" value="ACYL-COA SYNTHETASE FAMILY MEMBER 3"/>
    <property type="match status" value="1"/>
</dbReference>
<keyword evidence="4" id="KW-1185">Reference proteome</keyword>
<dbReference type="InterPro" id="IPR000873">
    <property type="entry name" value="AMP-dep_synth/lig_dom"/>
</dbReference>
<dbReference type="RefSeq" id="WP_009520336.1">
    <property type="nucleotide sequence ID" value="NZ_CCAE010000016.1"/>
</dbReference>
<gene>
    <name evidence="3" type="ORF">BN948_02346</name>
</gene>
<name>A0A1L1PD51_HYDIT</name>